<dbReference type="PRINTS" id="PR00411">
    <property type="entry name" value="PNDRDTASEI"/>
</dbReference>
<dbReference type="Pfam" id="PF03486">
    <property type="entry name" value="HI0933_like"/>
    <property type="match status" value="1"/>
</dbReference>
<dbReference type="InterPro" id="IPR057661">
    <property type="entry name" value="RsdA/BaiN/AoA(So)_Rossmann"/>
</dbReference>
<dbReference type="InterPro" id="IPR004792">
    <property type="entry name" value="BaiN-like"/>
</dbReference>
<dbReference type="Gene3D" id="2.40.30.10">
    <property type="entry name" value="Translation factors"/>
    <property type="match status" value="1"/>
</dbReference>
<evidence type="ECO:0000313" key="6">
    <source>
        <dbReference type="EMBL" id="QOV20694.1"/>
    </source>
</evidence>
<dbReference type="PANTHER" id="PTHR42887">
    <property type="entry name" value="OS12G0638800 PROTEIN"/>
    <property type="match status" value="1"/>
</dbReference>
<keyword evidence="2" id="KW-0285">Flavoprotein</keyword>
<dbReference type="InterPro" id="IPR023166">
    <property type="entry name" value="BaiN-like_dom_sf"/>
</dbReference>
<evidence type="ECO:0000259" key="5">
    <source>
        <dbReference type="Pfam" id="PF22780"/>
    </source>
</evidence>
<organism evidence="6 7">
    <name type="scientific">Blautia liquoris</name>
    <dbReference type="NCBI Taxonomy" id="2779518"/>
    <lineage>
        <taxon>Bacteria</taxon>
        <taxon>Bacillati</taxon>
        <taxon>Bacillota</taxon>
        <taxon>Clostridia</taxon>
        <taxon>Lachnospirales</taxon>
        <taxon>Lachnospiraceae</taxon>
        <taxon>Blautia</taxon>
    </lineage>
</organism>
<evidence type="ECO:0000256" key="1">
    <source>
        <dbReference type="ARBA" id="ARBA00001974"/>
    </source>
</evidence>
<evidence type="ECO:0000256" key="2">
    <source>
        <dbReference type="ARBA" id="ARBA00022630"/>
    </source>
</evidence>
<dbReference type="KEGG" id="bliq:INP51_07155"/>
<dbReference type="EMBL" id="CP063304">
    <property type="protein sequence ID" value="QOV20694.1"/>
    <property type="molecule type" value="Genomic_DNA"/>
</dbReference>
<comment type="cofactor">
    <cofactor evidence="1">
        <name>FAD</name>
        <dbReference type="ChEBI" id="CHEBI:57692"/>
    </cofactor>
</comment>
<proteinExistence type="predicted"/>
<evidence type="ECO:0000313" key="7">
    <source>
        <dbReference type="Proteomes" id="UP000593601"/>
    </source>
</evidence>
<dbReference type="SUPFAM" id="SSF160996">
    <property type="entry name" value="HI0933 insert domain-like"/>
    <property type="match status" value="1"/>
</dbReference>
<dbReference type="RefSeq" id="WP_193737008.1">
    <property type="nucleotide sequence ID" value="NZ_CP063304.1"/>
</dbReference>
<protein>
    <submittedName>
        <fullName evidence="6">Aminoacetone oxidase family FAD-binding enzyme</fullName>
    </submittedName>
</protein>
<dbReference type="Proteomes" id="UP000593601">
    <property type="component" value="Chromosome"/>
</dbReference>
<sequence length="395" mass="43051">MKKQIVIIGGGASGLMAGITAAKKGAVVTILEAADKPGKKLLATGNGRCNFTNVLQDKSCYRGSANDLAMNVVNQFSVSDTLMFFSKLGIYSKNRNGWMYPTSDEARAVLDVLLMEACNLKIKIKTRERVQDVRRKNQRWKVKTSTWEYPADSVIITSGSPAGTDEKTDPFVIQIAKKLDIETIPLLPALTALMGKDTRFSSWAGVRIQGKATLILNSIPMKSEAGEIQLTSYGISGIPVFQLSRYAIRAVFEGCSVLIELDFIPELSEDQLYLNLKMREENCPYKTLQERFVGLLPSKLIPVVAPPETELSEIVRNCKHFPVAVQGAVSMKQAQVCSGGILLRELDAHLQSRKYPGLYFAGEGLDVDGACGGYNLQWAWSSGAVAGSDAARGVS</sequence>
<feature type="domain" description="RsdA/BaiN/AoA(So)-like insert" evidence="5">
    <location>
        <begin position="188"/>
        <end position="336"/>
    </location>
</feature>
<dbReference type="Pfam" id="PF22780">
    <property type="entry name" value="HI0933_like_1st"/>
    <property type="match status" value="1"/>
</dbReference>
<evidence type="ECO:0000259" key="4">
    <source>
        <dbReference type="Pfam" id="PF03486"/>
    </source>
</evidence>
<dbReference type="InterPro" id="IPR036188">
    <property type="entry name" value="FAD/NAD-bd_sf"/>
</dbReference>
<dbReference type="Gene3D" id="3.50.50.60">
    <property type="entry name" value="FAD/NAD(P)-binding domain"/>
    <property type="match status" value="1"/>
</dbReference>
<dbReference type="PANTHER" id="PTHR42887:SF2">
    <property type="entry name" value="OS12G0638800 PROTEIN"/>
    <property type="match status" value="1"/>
</dbReference>
<dbReference type="SUPFAM" id="SSF51905">
    <property type="entry name" value="FAD/NAD(P)-binding domain"/>
    <property type="match status" value="1"/>
</dbReference>
<dbReference type="InterPro" id="IPR055178">
    <property type="entry name" value="RsdA/BaiN/AoA(So)-like_dom"/>
</dbReference>
<keyword evidence="7" id="KW-1185">Reference proteome</keyword>
<accession>A0A7M2RL18</accession>
<keyword evidence="3" id="KW-0274">FAD</keyword>
<dbReference type="NCBIfam" id="TIGR00275">
    <property type="entry name" value="aminoacetone oxidase family FAD-binding enzyme"/>
    <property type="match status" value="1"/>
</dbReference>
<evidence type="ECO:0000256" key="3">
    <source>
        <dbReference type="ARBA" id="ARBA00022827"/>
    </source>
</evidence>
<dbReference type="AlphaFoldDB" id="A0A7M2RL18"/>
<dbReference type="Gene3D" id="1.10.8.260">
    <property type="entry name" value="HI0933 insert domain-like"/>
    <property type="match status" value="1"/>
</dbReference>
<reference evidence="6 7" key="1">
    <citation type="submission" date="2020-10" db="EMBL/GenBank/DDBJ databases">
        <title>Blautia liquoris sp.nov., isolated from the mud in a fermentation cellar used for the production of Chinese strong-flavoured liquor.</title>
        <authorList>
            <person name="Lu L."/>
        </authorList>
    </citation>
    <scope>NUCLEOTIDE SEQUENCE [LARGE SCALE GENOMIC DNA]</scope>
    <source>
        <strain evidence="6 7">LZLJ-3</strain>
    </source>
</reference>
<gene>
    <name evidence="6" type="ORF">INP51_07155</name>
</gene>
<feature type="domain" description="RsdA/BaiN/AoA(So)-like Rossmann fold-like" evidence="4">
    <location>
        <begin position="4"/>
        <end position="388"/>
    </location>
</feature>
<name>A0A7M2RL18_9FIRM</name>